<dbReference type="InterPro" id="IPR012854">
    <property type="entry name" value="Cu_amine_oxidase-like_N"/>
</dbReference>
<dbReference type="EMBL" id="CP001720">
    <property type="protein sequence ID" value="ACV61093.1"/>
    <property type="molecule type" value="Genomic_DNA"/>
</dbReference>
<sequence length="414" mass="46533">MTIDTTFNKFIGTLILFLSFAVISFNTAYASGKFTVGSNSYTIDQQVNYMDVSPYIKDNRTYLPVRFAAIAAGVSNDNIMWNDEAQTVVIVKGNQVVQFSVGNKVMLINGVKKHMDVSPEVMEGRVMIPLRFLAEALGADVNWDASTQTITISGMMQHLQQSTNSTYLPVSIEVPAIQNELPANTVSKDFEWKYNDITYTWHVVVPTELLDWDRKINNIVDGFYSSNAYEQAATLKSMEKNIKDLILSTSLESNNNLTPWVNEPKNYKWAGYHANSLSAIAQSNSYDYFHTAEFVQSFVGAIPYNITDKPQLPAQTIVDNGDCKDKSILLASMLKNMGYQVALLIFYPTSEEAGGHMAVGIVFNDDQIPTDRELTYYLYDGIKYYFAETTTPNWLIGQISDEAKEKQAYVYPVN</sequence>
<dbReference type="OrthoDB" id="1803727at2"/>
<keyword evidence="3" id="KW-1185">Reference proteome</keyword>
<evidence type="ECO:0000259" key="1">
    <source>
        <dbReference type="Pfam" id="PF07833"/>
    </source>
</evidence>
<organism evidence="2 3">
    <name type="scientific">Desulfofarcimen acetoxidans (strain ATCC 49208 / DSM 771 / KCTC 5769 / VKM B-1644 / 5575)</name>
    <name type="common">Desulfotomaculum acetoxidans</name>
    <dbReference type="NCBI Taxonomy" id="485916"/>
    <lineage>
        <taxon>Bacteria</taxon>
        <taxon>Bacillati</taxon>
        <taxon>Bacillota</taxon>
        <taxon>Clostridia</taxon>
        <taxon>Eubacteriales</taxon>
        <taxon>Peptococcaceae</taxon>
        <taxon>Desulfofarcimen</taxon>
    </lineage>
</organism>
<dbReference type="eggNOG" id="COG4987">
    <property type="taxonomic scope" value="Bacteria"/>
</dbReference>
<dbReference type="RefSeq" id="WP_012813545.1">
    <property type="nucleotide sequence ID" value="NC_013216.1"/>
</dbReference>
<dbReference type="SUPFAM" id="SSF55383">
    <property type="entry name" value="Copper amine oxidase, domain N"/>
    <property type="match status" value="2"/>
</dbReference>
<evidence type="ECO:0000313" key="2">
    <source>
        <dbReference type="EMBL" id="ACV61093.1"/>
    </source>
</evidence>
<reference evidence="2 3" key="1">
    <citation type="journal article" date="2009" name="Stand. Genomic Sci.">
        <title>Complete genome sequence of Desulfotomaculum acetoxidans type strain (5575).</title>
        <authorList>
            <person name="Spring S."/>
            <person name="Lapidus A."/>
            <person name="Schroder M."/>
            <person name="Gleim D."/>
            <person name="Sims D."/>
            <person name="Meincke L."/>
            <person name="Glavina Del Rio T."/>
            <person name="Tice H."/>
            <person name="Copeland A."/>
            <person name="Cheng J.F."/>
            <person name="Lucas S."/>
            <person name="Chen F."/>
            <person name="Nolan M."/>
            <person name="Bruce D."/>
            <person name="Goodwin L."/>
            <person name="Pitluck S."/>
            <person name="Ivanova N."/>
            <person name="Mavromatis K."/>
            <person name="Mikhailova N."/>
            <person name="Pati A."/>
            <person name="Chen A."/>
            <person name="Palaniappan K."/>
            <person name="Land M."/>
            <person name="Hauser L."/>
            <person name="Chang Y.J."/>
            <person name="Jeffries C.D."/>
            <person name="Chain P."/>
            <person name="Saunders E."/>
            <person name="Brettin T."/>
            <person name="Detter J.C."/>
            <person name="Goker M."/>
            <person name="Bristow J."/>
            <person name="Eisen J.A."/>
            <person name="Markowitz V."/>
            <person name="Hugenholtz P."/>
            <person name="Kyrpides N.C."/>
            <person name="Klenk H.P."/>
            <person name="Han C."/>
        </authorList>
    </citation>
    <scope>NUCLEOTIDE SEQUENCE [LARGE SCALE GENOMIC DNA]</scope>
    <source>
        <strain evidence="3">ATCC 49208 / DSM 771 / VKM B-1644</strain>
    </source>
</reference>
<evidence type="ECO:0000313" key="3">
    <source>
        <dbReference type="Proteomes" id="UP000002217"/>
    </source>
</evidence>
<name>C8W2T7_DESAS</name>
<accession>C8W2T7</accession>
<dbReference type="AlphaFoldDB" id="C8W2T7"/>
<feature type="domain" description="Copper amine oxidase-like N-terminal" evidence="1">
    <location>
        <begin position="43"/>
        <end position="152"/>
    </location>
</feature>
<dbReference type="InterPro" id="IPR036582">
    <property type="entry name" value="Mao_N_sf"/>
</dbReference>
<proteinExistence type="predicted"/>
<dbReference type="Gene3D" id="3.30.457.10">
    <property type="entry name" value="Copper amine oxidase-like, N-terminal domain"/>
    <property type="match status" value="3"/>
</dbReference>
<dbReference type="Proteomes" id="UP000002217">
    <property type="component" value="Chromosome"/>
</dbReference>
<dbReference type="Gene3D" id="3.10.620.30">
    <property type="match status" value="1"/>
</dbReference>
<dbReference type="KEGG" id="dae:Dtox_0130"/>
<dbReference type="Pfam" id="PF07833">
    <property type="entry name" value="Cu_amine_oxidN1"/>
    <property type="match status" value="1"/>
</dbReference>
<gene>
    <name evidence="2" type="ordered locus">Dtox_0130</name>
</gene>
<dbReference type="HOGENOM" id="CLU_036688_0_0_9"/>
<protein>
    <submittedName>
        <fullName evidence="2">Copper amine oxidase domain protein</fullName>
    </submittedName>
</protein>
<dbReference type="STRING" id="485916.Dtox_0130"/>